<name>A0A1Z1ML75_9FLOR</name>
<dbReference type="PROSITE" id="PS00936">
    <property type="entry name" value="RIBOSOMAL_L35"/>
    <property type="match status" value="1"/>
</dbReference>
<evidence type="ECO:0000256" key="1">
    <source>
        <dbReference type="ARBA" id="ARBA00006598"/>
    </source>
</evidence>
<organism evidence="6">
    <name type="scientific">Dipterosiphonia australica</name>
    <dbReference type="NCBI Taxonomy" id="2007208"/>
    <lineage>
        <taxon>Eukaryota</taxon>
        <taxon>Rhodophyta</taxon>
        <taxon>Florideophyceae</taxon>
        <taxon>Rhodymeniophycidae</taxon>
        <taxon>Ceramiales</taxon>
        <taxon>Rhodomelaceae</taxon>
        <taxon>Herposiphonieae</taxon>
        <taxon>Dipterosiphonia</taxon>
    </lineage>
</organism>
<dbReference type="AlphaFoldDB" id="A0A1Z1ML75"/>
<dbReference type="GO" id="GO:0009507">
    <property type="term" value="C:chloroplast"/>
    <property type="evidence" value="ECO:0007669"/>
    <property type="project" value="UniProtKB-SubCell"/>
</dbReference>
<dbReference type="PANTHER" id="PTHR33343">
    <property type="entry name" value="54S RIBOSOMAL PROTEIN BL35M"/>
    <property type="match status" value="1"/>
</dbReference>
<gene>
    <name evidence="5 6" type="primary">rpl35</name>
</gene>
<dbReference type="Pfam" id="PF01632">
    <property type="entry name" value="Ribosomal_L35p"/>
    <property type="match status" value="1"/>
</dbReference>
<evidence type="ECO:0000256" key="5">
    <source>
        <dbReference type="HAMAP-Rule" id="MF_00514"/>
    </source>
</evidence>
<sequence>MYKLKNSQSVCKRFKVTSSGNLLKRKAGKSHLLQKKNNKRKRKLRKVGVVNCHDKSNFINVLPYLN</sequence>
<dbReference type="InterPro" id="IPR021137">
    <property type="entry name" value="Ribosomal_bL35-like"/>
</dbReference>
<proteinExistence type="inferred from homology"/>
<dbReference type="InterPro" id="IPR018265">
    <property type="entry name" value="Ribosomal_bL35_CS"/>
</dbReference>
<dbReference type="GO" id="GO:0006412">
    <property type="term" value="P:translation"/>
    <property type="evidence" value="ECO:0007669"/>
    <property type="project" value="UniProtKB-UniRule"/>
</dbReference>
<dbReference type="InterPro" id="IPR001706">
    <property type="entry name" value="Ribosomal_bL35"/>
</dbReference>
<keyword evidence="6" id="KW-0934">Plastid</keyword>
<geneLocation type="chloroplast" evidence="6"/>
<dbReference type="HAMAP" id="MF_00514">
    <property type="entry name" value="Ribosomal_bL35"/>
    <property type="match status" value="1"/>
</dbReference>
<dbReference type="NCBIfam" id="TIGR00001">
    <property type="entry name" value="rpmI_bact"/>
    <property type="match status" value="1"/>
</dbReference>
<dbReference type="GO" id="GO:0015934">
    <property type="term" value="C:large ribosomal subunit"/>
    <property type="evidence" value="ECO:0007669"/>
    <property type="project" value="TreeGrafter"/>
</dbReference>
<evidence type="ECO:0000256" key="3">
    <source>
        <dbReference type="ARBA" id="ARBA00023274"/>
    </source>
</evidence>
<keyword evidence="6" id="KW-0150">Chloroplast</keyword>
<comment type="similarity">
    <text evidence="1 5">Belongs to the bacterial ribosomal protein bL35 family.</text>
</comment>
<protein>
    <recommendedName>
        <fullName evidence="4 5">Large ribosomal subunit protein bL35c</fullName>
    </recommendedName>
</protein>
<evidence type="ECO:0000313" key="6">
    <source>
        <dbReference type="EMBL" id="ARW66847.1"/>
    </source>
</evidence>
<dbReference type="Gene3D" id="4.10.410.60">
    <property type="match status" value="1"/>
</dbReference>
<dbReference type="PANTHER" id="PTHR33343:SF1">
    <property type="entry name" value="LARGE RIBOSOMAL SUBUNIT PROTEIN BL35M"/>
    <property type="match status" value="1"/>
</dbReference>
<dbReference type="GeneID" id="33360059"/>
<evidence type="ECO:0000256" key="2">
    <source>
        <dbReference type="ARBA" id="ARBA00022980"/>
    </source>
</evidence>
<reference evidence="6" key="1">
    <citation type="journal article" date="2017" name="J. Phycol.">
        <title>Analysis of chloroplast genomes and a supermatrix inform reclassification of the Rhodomelaceae (Rhodophyta).</title>
        <authorList>
            <person name="Diaz-Tapia P."/>
            <person name="Maggs C.A."/>
            <person name="West J.A."/>
            <person name="Verbruggen H."/>
        </authorList>
    </citation>
    <scope>NUCLEOTIDE SEQUENCE</scope>
    <source>
        <strain evidence="6">PD1107</strain>
    </source>
</reference>
<dbReference type="SUPFAM" id="SSF143034">
    <property type="entry name" value="L35p-like"/>
    <property type="match status" value="1"/>
</dbReference>
<evidence type="ECO:0000256" key="4">
    <source>
        <dbReference type="ARBA" id="ARBA00072523"/>
    </source>
</evidence>
<dbReference type="InterPro" id="IPR037229">
    <property type="entry name" value="Ribosomal_bL35_sf"/>
</dbReference>
<dbReference type="RefSeq" id="YP_009397661.1">
    <property type="nucleotide sequence ID" value="NC_035288.1"/>
</dbReference>
<keyword evidence="2 5" id="KW-0689">Ribosomal protein</keyword>
<dbReference type="GO" id="GO:0003735">
    <property type="term" value="F:structural constituent of ribosome"/>
    <property type="evidence" value="ECO:0007669"/>
    <property type="project" value="InterPro"/>
</dbReference>
<dbReference type="EMBL" id="MF101444">
    <property type="protein sequence ID" value="ARW66847.1"/>
    <property type="molecule type" value="Genomic_DNA"/>
</dbReference>
<keyword evidence="3 5" id="KW-0687">Ribonucleoprotein</keyword>
<comment type="subcellular location">
    <subcellularLocation>
        <location evidence="5">Plastid</location>
        <location evidence="5">Chloroplast</location>
    </subcellularLocation>
</comment>
<dbReference type="FunFam" id="4.10.410.60:FF:000001">
    <property type="entry name" value="50S ribosomal protein L35"/>
    <property type="match status" value="1"/>
</dbReference>
<accession>A0A1Z1ML75</accession>
<dbReference type="PRINTS" id="PR00064">
    <property type="entry name" value="RIBOSOMALL35"/>
</dbReference>